<dbReference type="GeneID" id="109132913"/>
<proteinExistence type="predicted"/>
<gene>
    <name evidence="5" type="primary">LOC109132913</name>
</gene>
<accession>A0ABM1RPI2</accession>
<sequence>MVDKDWVHLCRADPAYERGATNFVRAVSADMGDVDLIVCPCIDCRNIDRHAGSIVVDHLVTRGMDEAYKMRSDWYHHGELNPVVDGESNQSQWNDEIFGLYQAAEYLDEEFANTDELSQIAEGEDLKEDEFLAKLGDAETPLYPSCVNHSKLSAIVSLFRLKTQNGWSDKSFNDLLETLPEMLPEDNVLHTSLYEVKKFLKSFDMGYQKIHACVNDCILFRKKYQTLENCPKCKASRWKTNMHTGEVKKGVPHKVLRYFPIIPRFKRMFRSVDMAKDLRWHFNNKSSDGKLRHPVDSVTWDQMNAKYPSFASEERNLRLGLSTDGFNPFNMKNTMYSCWPVMLVNYNLPPDLCMKKENIMLTLLIPGPQQPGNNIDVYLEPLIEDLQHMWNDGELTYDAVSKSTFTLKAILLWTISDFPAYGNLAGCKVKGKMGCPLCGKNTDNMWLKFSRKHVYMCHRKDLPPTHSFRWKKSWFDGKAEHGRKKRVLSGQEISQHLKNFKNNFGNLKQSACKRKRMASTGLGSDSEDLSSESEEDEEEEIDEEEISRWKKRSIFFRLPYWEELPVRHNLDVMHVERNVAVSIVSTLLHCGKSKDGLNARKDLEVLGIRKELHPRTQGKRTYLPAAVWSLSKGEKKIFCRRLFYFKGPDGYCSNISRGVSLQDCKVTGLKSHDYHVIMQQLLPIALRGLLPKGPRVAIVRLCAFFNQLCQRVIDRDQILAMEAEIVETLCMFERYFPPTFFDIMVHLTVHLGREARLGGPVHFRWMYPFERYMKVLKDYVRNTARPEGCIAECYLSEECIRFCSEFLKKTTNVQEKMDRNTDFENNTILEGHPISAGTPITLTEAEKKIAHMTVIQNMVFVDPYVELVSNVTVSVDNKSQNSGVFYEATAICRSSAKDTSQVMDLVSYYGRVTDIILLDYNVFYVPLFHCQWAVRGNGVKGSILASQAKQVFYSRENESSSWYVAMRGPSRRYTQKEYEDGIADIRPLPPDIDVGVDLDESENERTDCEGIYV</sequence>
<evidence type="ECO:0000259" key="2">
    <source>
        <dbReference type="Pfam" id="PF13960"/>
    </source>
</evidence>
<organism evidence="4 5">
    <name type="scientific">Camelina sativa</name>
    <name type="common">False flax</name>
    <name type="synonym">Myagrum sativum</name>
    <dbReference type="NCBI Taxonomy" id="90675"/>
    <lineage>
        <taxon>Eukaryota</taxon>
        <taxon>Viridiplantae</taxon>
        <taxon>Streptophyta</taxon>
        <taxon>Embryophyta</taxon>
        <taxon>Tracheophyta</taxon>
        <taxon>Spermatophyta</taxon>
        <taxon>Magnoliopsida</taxon>
        <taxon>eudicotyledons</taxon>
        <taxon>Gunneridae</taxon>
        <taxon>Pentapetalae</taxon>
        <taxon>rosids</taxon>
        <taxon>malvids</taxon>
        <taxon>Brassicales</taxon>
        <taxon>Brassicaceae</taxon>
        <taxon>Camelineae</taxon>
        <taxon>Camelina</taxon>
    </lineage>
</organism>
<dbReference type="Pfam" id="PF02992">
    <property type="entry name" value="Transposase_21"/>
    <property type="match status" value="1"/>
</dbReference>
<name>A0ABM1RPI2_CAMSA</name>
<dbReference type="PANTHER" id="PTHR10775">
    <property type="entry name" value="OS08G0208400 PROTEIN"/>
    <property type="match status" value="1"/>
</dbReference>
<dbReference type="Pfam" id="PF13960">
    <property type="entry name" value="DUF4218"/>
    <property type="match status" value="1"/>
</dbReference>
<evidence type="ECO:0000259" key="3">
    <source>
        <dbReference type="Pfam" id="PF13963"/>
    </source>
</evidence>
<dbReference type="PANTHER" id="PTHR10775:SF182">
    <property type="entry name" value="TRANSPOSON, EN_SPM-LIKE, TRANSPOSASE-ASSOCIATED DOMAIN PROTEIN-RELATED"/>
    <property type="match status" value="1"/>
</dbReference>
<dbReference type="Pfam" id="PF13963">
    <property type="entry name" value="Transpos_assoc"/>
    <property type="match status" value="1"/>
</dbReference>
<feature type="domain" description="Transposase-associated" evidence="3">
    <location>
        <begin position="4"/>
        <end position="79"/>
    </location>
</feature>
<dbReference type="Proteomes" id="UP000694864">
    <property type="component" value="Chromosome 5"/>
</dbReference>
<feature type="compositionally biased region" description="Acidic residues" evidence="1">
    <location>
        <begin position="525"/>
        <end position="542"/>
    </location>
</feature>
<reference evidence="5" key="2">
    <citation type="submission" date="2025-08" db="UniProtKB">
        <authorList>
            <consortium name="RefSeq"/>
        </authorList>
    </citation>
    <scope>IDENTIFICATION</scope>
    <source>
        <tissue evidence="5">Leaf</tissue>
    </source>
</reference>
<dbReference type="InterPro" id="IPR004242">
    <property type="entry name" value="Transposase_21"/>
</dbReference>
<reference evidence="4" key="1">
    <citation type="journal article" date="2014" name="Nat. Commun.">
        <title>The emerging biofuel crop Camelina sativa retains a highly undifferentiated hexaploid genome structure.</title>
        <authorList>
            <person name="Kagale S."/>
            <person name="Koh C."/>
            <person name="Nixon J."/>
            <person name="Bollina V."/>
            <person name="Clarke W.E."/>
            <person name="Tuteja R."/>
            <person name="Spillane C."/>
            <person name="Robinson S.J."/>
            <person name="Links M.G."/>
            <person name="Clarke C."/>
            <person name="Higgins E.E."/>
            <person name="Huebert T."/>
            <person name="Sharpe A.G."/>
            <person name="Parkin I.A."/>
        </authorList>
    </citation>
    <scope>NUCLEOTIDE SEQUENCE [LARGE SCALE GENOMIC DNA]</scope>
    <source>
        <strain evidence="4">cv. DH55</strain>
    </source>
</reference>
<keyword evidence="4" id="KW-1185">Reference proteome</keyword>
<protein>
    <submittedName>
        <fullName evidence="5">Uncharacterized protein LOC109132913</fullName>
    </submittedName>
</protein>
<evidence type="ECO:0000313" key="4">
    <source>
        <dbReference type="Proteomes" id="UP000694864"/>
    </source>
</evidence>
<dbReference type="InterPro" id="IPR029480">
    <property type="entry name" value="Transpos_assoc"/>
</dbReference>
<feature type="region of interest" description="Disordered" evidence="1">
    <location>
        <begin position="518"/>
        <end position="542"/>
    </location>
</feature>
<evidence type="ECO:0000256" key="1">
    <source>
        <dbReference type="SAM" id="MobiDB-lite"/>
    </source>
</evidence>
<dbReference type="InterPro" id="IPR025452">
    <property type="entry name" value="DUF4218"/>
</dbReference>
<dbReference type="RefSeq" id="XP_019100920.1">
    <property type="nucleotide sequence ID" value="XM_019245375.1"/>
</dbReference>
<evidence type="ECO:0000313" key="5">
    <source>
        <dbReference type="RefSeq" id="XP_019100920.1"/>
    </source>
</evidence>
<feature type="domain" description="DUF4218" evidence="2">
    <location>
        <begin position="708"/>
        <end position="820"/>
    </location>
</feature>